<evidence type="ECO:0000313" key="1">
    <source>
        <dbReference type="EMBL" id="SEL48489.1"/>
    </source>
</evidence>
<organism evidence="1 2">
    <name type="scientific">Streptacidiphilus jiangxiensis</name>
    <dbReference type="NCBI Taxonomy" id="235985"/>
    <lineage>
        <taxon>Bacteria</taxon>
        <taxon>Bacillati</taxon>
        <taxon>Actinomycetota</taxon>
        <taxon>Actinomycetes</taxon>
        <taxon>Kitasatosporales</taxon>
        <taxon>Streptomycetaceae</taxon>
        <taxon>Streptacidiphilus</taxon>
    </lineage>
</organism>
<dbReference type="AlphaFoldDB" id="A0A1H7QL17"/>
<dbReference type="Proteomes" id="UP000183015">
    <property type="component" value="Unassembled WGS sequence"/>
</dbReference>
<evidence type="ECO:0008006" key="3">
    <source>
        <dbReference type="Google" id="ProtNLM"/>
    </source>
</evidence>
<dbReference type="RefSeq" id="WP_075003965.1">
    <property type="nucleotide sequence ID" value="NZ_BBPN01000045.1"/>
</dbReference>
<gene>
    <name evidence="1" type="ORF">SAMN05414137_10979</name>
</gene>
<protein>
    <recommendedName>
        <fullName evidence="3">Disulphide bond corrector protein DsbC</fullName>
    </recommendedName>
</protein>
<evidence type="ECO:0000313" key="2">
    <source>
        <dbReference type="Proteomes" id="UP000183015"/>
    </source>
</evidence>
<keyword evidence="2" id="KW-1185">Reference proteome</keyword>
<dbReference type="EMBL" id="FOAZ01000009">
    <property type="protein sequence ID" value="SEL48489.1"/>
    <property type="molecule type" value="Genomic_DNA"/>
</dbReference>
<dbReference type="OrthoDB" id="4232383at2"/>
<accession>A0A1H7QL17</accession>
<dbReference type="eggNOG" id="ENOG5034B56">
    <property type="taxonomic scope" value="Bacteria"/>
</dbReference>
<proteinExistence type="predicted"/>
<sequence>MRRFLLLGIGAAAVTGLLAAGAFLALRPGGTAPFVVGRFTQNGVTVTLTVRDRSGPHATLEATFAPQRPGYHLYSIDLPQTGIDGVGRPLRVTVRSAVLSAGPVVTAERPVRLPLAGTSLVLPVYPDGPVTASLQVGATGSGTATVLVSYAACSRDNCLPPVTDHPVELRVGPSGVLS</sequence>
<reference evidence="2" key="1">
    <citation type="submission" date="2016-10" db="EMBL/GenBank/DDBJ databases">
        <authorList>
            <person name="Varghese N."/>
        </authorList>
    </citation>
    <scope>NUCLEOTIDE SEQUENCE [LARGE SCALE GENOMIC DNA]</scope>
    <source>
        <strain evidence="2">DSM 45096 / BCRC 16803 / CGMCC 4.1857 / CIP 109030 / JCM 12277 / KCTC 19219 / NBRC 100920 / 33214</strain>
    </source>
</reference>
<name>A0A1H7QL17_STRJI</name>